<feature type="region of interest" description="Disordered" evidence="1">
    <location>
        <begin position="57"/>
        <end position="140"/>
    </location>
</feature>
<feature type="region of interest" description="Disordered" evidence="1">
    <location>
        <begin position="336"/>
        <end position="369"/>
    </location>
</feature>
<protein>
    <submittedName>
        <fullName evidence="2">Uncharacterized protein</fullName>
    </submittedName>
</protein>
<reference evidence="2" key="1">
    <citation type="submission" date="2013-10" db="EMBL/GenBank/DDBJ databases">
        <title>Genomic analysis of the causative agents of coccidiosis in chickens.</title>
        <authorList>
            <person name="Reid A.J."/>
            <person name="Blake D."/>
            <person name="Billington K."/>
            <person name="Browne H."/>
            <person name="Dunn M."/>
            <person name="Hung S."/>
            <person name="Kawahara F."/>
            <person name="Miranda-Saavedra D."/>
            <person name="Mourier T."/>
            <person name="Nagra H."/>
            <person name="Otto T.D."/>
            <person name="Rawlings N."/>
            <person name="Sanchez A."/>
            <person name="Sanders M."/>
            <person name="Subramaniam C."/>
            <person name="Tay Y."/>
            <person name="Dear P."/>
            <person name="Doerig C."/>
            <person name="Gruber A."/>
            <person name="Parkinson J."/>
            <person name="Shirley M."/>
            <person name="Wan K.L."/>
            <person name="Berriman M."/>
            <person name="Tomley F."/>
            <person name="Pain A."/>
        </authorList>
    </citation>
    <scope>NUCLEOTIDE SEQUENCE [LARGE SCALE GENOMIC DNA]</scope>
    <source>
        <strain evidence="2">Houghton</strain>
    </source>
</reference>
<dbReference type="EMBL" id="HG723581">
    <property type="protein sequence ID" value="CDJ66398.1"/>
    <property type="molecule type" value="Genomic_DNA"/>
</dbReference>
<feature type="region of interest" description="Disordered" evidence="1">
    <location>
        <begin position="891"/>
        <end position="939"/>
    </location>
</feature>
<feature type="compositionally biased region" description="Low complexity" evidence="1">
    <location>
        <begin position="252"/>
        <end position="261"/>
    </location>
</feature>
<dbReference type="GeneID" id="25472167"/>
<feature type="compositionally biased region" description="Low complexity" evidence="1">
    <location>
        <begin position="451"/>
        <end position="463"/>
    </location>
</feature>
<evidence type="ECO:0000313" key="3">
    <source>
        <dbReference type="Proteomes" id="UP000030754"/>
    </source>
</evidence>
<proteinExistence type="predicted"/>
<dbReference type="OrthoDB" id="349311at2759"/>
<feature type="region of interest" description="Disordered" evidence="1">
    <location>
        <begin position="1"/>
        <end position="23"/>
    </location>
</feature>
<dbReference type="AlphaFoldDB" id="U6MTI2"/>
<dbReference type="VEuPathDB" id="ToxoDB:ENH_00019940"/>
<feature type="region of interest" description="Disordered" evidence="1">
    <location>
        <begin position="277"/>
        <end position="318"/>
    </location>
</feature>
<organism evidence="2 3">
    <name type="scientific">Eimeria necatrix</name>
    <dbReference type="NCBI Taxonomy" id="51315"/>
    <lineage>
        <taxon>Eukaryota</taxon>
        <taxon>Sar</taxon>
        <taxon>Alveolata</taxon>
        <taxon>Apicomplexa</taxon>
        <taxon>Conoidasida</taxon>
        <taxon>Coccidia</taxon>
        <taxon>Eucoccidiorida</taxon>
        <taxon>Eimeriorina</taxon>
        <taxon>Eimeriidae</taxon>
        <taxon>Eimeria</taxon>
    </lineage>
</organism>
<gene>
    <name evidence="2" type="ORF">ENH_00019940</name>
</gene>
<feature type="compositionally biased region" description="Polar residues" evidence="1">
    <location>
        <begin position="397"/>
        <end position="413"/>
    </location>
</feature>
<evidence type="ECO:0000256" key="1">
    <source>
        <dbReference type="SAM" id="MobiDB-lite"/>
    </source>
</evidence>
<evidence type="ECO:0000313" key="2">
    <source>
        <dbReference type="EMBL" id="CDJ66398.1"/>
    </source>
</evidence>
<reference evidence="2" key="2">
    <citation type="submission" date="2013-10" db="EMBL/GenBank/DDBJ databases">
        <authorList>
            <person name="Aslett M."/>
        </authorList>
    </citation>
    <scope>NUCLEOTIDE SEQUENCE [LARGE SCALE GENOMIC DNA]</scope>
    <source>
        <strain evidence="2">Houghton</strain>
    </source>
</reference>
<sequence>MNRHEDKSSTAAEGSSDPATVPSMPHCVPSQACLCPVSLQVGMELAFLVSRIHKVRGGPQLDPPEDEDDGVSPPGIQQPNAHLKGSHEDEVNISTEVIRENEGSRGQGGADEPPGREGGPGTGVGCTQQADGEGHADTQEGPLAATPLLLSSNTSWPQLLSAYGLIHPPVSRLVERLLLHAFASTKESARLLESSEELPVASLLLQLLSEGSFKDVIVIAAPSASQPSDSSQSPQSQHSTDSMPAGSPAVCSSDSGFSGSDGVAAAENAEVVLLQASSSEQREQPLQQEQASTLSSSAASSDPEAPRQREQLDGANLHSAASAAVRRIRALLEEEANEAAQRREESESAEDDPAPLASSARGPGCPEECILASGRLEALFVPSTPPASSHTDDSEEPGSSSAEEDSATGNTAENQREGPAGLAALVLAVPFESEDEDLGASAPQVEEDEPAAVGAAAPNPADGSLNLHGRPCDGNLQTQSVPAGRGPWVEPQPEATEDLGNEGQPCDLPQEAGSAAHAVDSGLSYLNEPLSVGCCLSPIALNEQGLQGETPLQPPGATGNTGSLPSQDVQSQLSTTQLGSRGRRNSDDPPSPLVTGMRAAASCWGTVETPETAALERQPPTHVFLRSMLTTLPQFPASRCQRTDFNRRRWTDGYGGFPQSGQVGLYEQRQLAMHQQQQQQQQQQRPVPFLHDPRPQLTARDGPHATSSLLVTTRPSFPRRGAQTQSTVEYASPGSGRAEGAASERSHQTDPLSFPSSTQAETVSSLHNLDERQQYCQRSAHALLEPSAFNRSGHPTPIQMERPPRAEFPLRAVLSEEGPPRPSGYSAQRQLHVNSPIHAYGAGAPMSALRSNAARDAMLDLTSPPRYPAETWADGGYGQFPFFADRNASGGAVAGAGSSRPSAFATEAQRGPTLPPRPFLRSSGADQGHNTGPPIASDWSLHANSLAESRDREQSFFPGQHLRSARRHEGDSNESSQLLQQHVVEQWMRKTETHMEGLERLMQRLLAIMEAVEARELGLN</sequence>
<feature type="compositionally biased region" description="Polar residues" evidence="1">
    <location>
        <begin position="749"/>
        <end position="764"/>
    </location>
</feature>
<accession>U6MTI2</accession>
<feature type="region of interest" description="Disordered" evidence="1">
    <location>
        <begin position="223"/>
        <end position="261"/>
    </location>
</feature>
<feature type="compositionally biased region" description="Low complexity" evidence="1">
    <location>
        <begin position="675"/>
        <end position="684"/>
    </location>
</feature>
<feature type="region of interest" description="Disordered" evidence="1">
    <location>
        <begin position="670"/>
        <end position="764"/>
    </location>
</feature>
<feature type="compositionally biased region" description="Low complexity" evidence="1">
    <location>
        <begin position="291"/>
        <end position="301"/>
    </location>
</feature>
<feature type="region of interest" description="Disordered" evidence="1">
    <location>
        <begin position="381"/>
        <end position="513"/>
    </location>
</feature>
<feature type="region of interest" description="Disordered" evidence="1">
    <location>
        <begin position="546"/>
        <end position="596"/>
    </location>
</feature>
<feature type="compositionally biased region" description="Low complexity" evidence="1">
    <location>
        <begin position="418"/>
        <end position="430"/>
    </location>
</feature>
<dbReference type="RefSeq" id="XP_013434866.1">
    <property type="nucleotide sequence ID" value="XM_013579412.1"/>
</dbReference>
<keyword evidence="3" id="KW-1185">Reference proteome</keyword>
<feature type="compositionally biased region" description="Polar residues" evidence="1">
    <location>
        <begin position="558"/>
        <end position="579"/>
    </location>
</feature>
<dbReference type="Proteomes" id="UP000030754">
    <property type="component" value="Unassembled WGS sequence"/>
</dbReference>
<feature type="compositionally biased region" description="Polar residues" evidence="1">
    <location>
        <begin position="705"/>
        <end position="715"/>
    </location>
</feature>
<feature type="compositionally biased region" description="Low complexity" evidence="1">
    <location>
        <begin position="891"/>
        <end position="903"/>
    </location>
</feature>
<name>U6MTI2_9EIME</name>
<feature type="compositionally biased region" description="Low complexity" evidence="1">
    <location>
        <begin position="223"/>
        <end position="239"/>
    </location>
</feature>